<dbReference type="GO" id="GO:0005789">
    <property type="term" value="C:endoplasmic reticulum membrane"/>
    <property type="evidence" value="ECO:0007669"/>
    <property type="project" value="UniProtKB-SubCell"/>
</dbReference>
<evidence type="ECO:0000256" key="6">
    <source>
        <dbReference type="ARBA" id="ARBA00023136"/>
    </source>
</evidence>
<comment type="caution">
    <text evidence="11">The sequence shown here is derived from an EMBL/GenBank/DDBJ whole genome shotgun (WGS) entry which is preliminary data.</text>
</comment>
<keyword evidence="2 10" id="KW-0812">Transmembrane</keyword>
<comment type="function">
    <text evidence="7">Is probably involved in a pathway contributing to genomic integrity.</text>
</comment>
<organism evidence="11 12">
    <name type="scientific">Rhodofomes roseus</name>
    <dbReference type="NCBI Taxonomy" id="34475"/>
    <lineage>
        <taxon>Eukaryota</taxon>
        <taxon>Fungi</taxon>
        <taxon>Dikarya</taxon>
        <taxon>Basidiomycota</taxon>
        <taxon>Agaricomycotina</taxon>
        <taxon>Agaricomycetes</taxon>
        <taxon>Polyporales</taxon>
        <taxon>Rhodofomes</taxon>
    </lineage>
</organism>
<evidence type="ECO:0000256" key="8">
    <source>
        <dbReference type="ARBA" id="ARBA00038311"/>
    </source>
</evidence>
<evidence type="ECO:0000313" key="12">
    <source>
        <dbReference type="Proteomes" id="UP000298390"/>
    </source>
</evidence>
<accession>A0A4Y9XZ91</accession>
<keyword evidence="6 10" id="KW-0472">Membrane</keyword>
<evidence type="ECO:0000256" key="9">
    <source>
        <dbReference type="SAM" id="MobiDB-lite"/>
    </source>
</evidence>
<sequence>MSNKHAVVCIAHPPYYYEVLLRFADPNPRVATRAGLGHVWQADVARIFDVTRPALSQPSSDLYSHSSHLTRTLIGTGRMRVQSFLGYTVGAAALLQLAMAAPEPVALEEPVVLATAQFPEDNAFGHVVNGERNKLLLNVENQSDLNITIKSVGGSFHYADSNKLIKNASALAYDVLLLEGAKMQLPYTFYSEFKPGDLRLNLWLDHEADGHKYRVTAYDSIVTIVEPESALLDFKMLSTYLVVSLLLGGLGYYAYLSFVPQPKKKRAPAVSAPVGTVTATGAGGYQEEWIPEHHLKKTKARKTRSSGVVNSGDETSGTELSGTEGRKRKGKK</sequence>
<evidence type="ECO:0000256" key="3">
    <source>
        <dbReference type="ARBA" id="ARBA00022729"/>
    </source>
</evidence>
<name>A0A4Y9XZ91_9APHY</name>
<feature type="transmembrane region" description="Helical" evidence="10">
    <location>
        <begin position="237"/>
        <end position="256"/>
    </location>
</feature>
<gene>
    <name evidence="11" type="ORF">EVJ58_g8235</name>
</gene>
<evidence type="ECO:0000256" key="5">
    <source>
        <dbReference type="ARBA" id="ARBA00022989"/>
    </source>
</evidence>
<comment type="subcellular location">
    <subcellularLocation>
        <location evidence="1">Endoplasmic reticulum membrane</location>
        <topology evidence="1">Single-pass type I membrane protein</topology>
    </subcellularLocation>
</comment>
<evidence type="ECO:0000256" key="7">
    <source>
        <dbReference type="ARBA" id="ARBA00037565"/>
    </source>
</evidence>
<evidence type="ECO:0000256" key="10">
    <source>
        <dbReference type="SAM" id="Phobius"/>
    </source>
</evidence>
<dbReference type="AlphaFoldDB" id="A0A4Y9XZ91"/>
<evidence type="ECO:0000256" key="4">
    <source>
        <dbReference type="ARBA" id="ARBA00022824"/>
    </source>
</evidence>
<dbReference type="Pfam" id="PF03896">
    <property type="entry name" value="TRAP_alpha"/>
    <property type="match status" value="1"/>
</dbReference>
<dbReference type="Proteomes" id="UP000298390">
    <property type="component" value="Unassembled WGS sequence"/>
</dbReference>
<evidence type="ECO:0000256" key="1">
    <source>
        <dbReference type="ARBA" id="ARBA00004115"/>
    </source>
</evidence>
<dbReference type="STRING" id="34475.A0A4Y9XZ91"/>
<comment type="similarity">
    <text evidence="8">Belongs to the IRC22 family.</text>
</comment>
<keyword evidence="4" id="KW-0256">Endoplasmic reticulum</keyword>
<protein>
    <submittedName>
        <fullName evidence="11">Uncharacterized protein</fullName>
    </submittedName>
</protein>
<dbReference type="PANTHER" id="PTHR12924">
    <property type="entry name" value="TRANSLOCON-ASSOCIATED PROTEIN, ALPHA SUBUNIT"/>
    <property type="match status" value="1"/>
</dbReference>
<dbReference type="InterPro" id="IPR005595">
    <property type="entry name" value="TRAP_alpha"/>
</dbReference>
<dbReference type="PANTHER" id="PTHR12924:SF0">
    <property type="entry name" value="TRANSLOCON-ASSOCIATED PROTEIN SUBUNIT ALPHA"/>
    <property type="match status" value="1"/>
</dbReference>
<feature type="region of interest" description="Disordered" evidence="9">
    <location>
        <begin position="288"/>
        <end position="332"/>
    </location>
</feature>
<keyword evidence="5 10" id="KW-1133">Transmembrane helix</keyword>
<dbReference type="EMBL" id="SEKV01000588">
    <property type="protein sequence ID" value="TFY55466.1"/>
    <property type="molecule type" value="Genomic_DNA"/>
</dbReference>
<keyword evidence="3" id="KW-0732">Signal</keyword>
<evidence type="ECO:0000313" key="11">
    <source>
        <dbReference type="EMBL" id="TFY55466.1"/>
    </source>
</evidence>
<evidence type="ECO:0000256" key="2">
    <source>
        <dbReference type="ARBA" id="ARBA00022692"/>
    </source>
</evidence>
<proteinExistence type="inferred from homology"/>
<feature type="compositionally biased region" description="Basic residues" evidence="9">
    <location>
        <begin position="294"/>
        <end position="304"/>
    </location>
</feature>
<reference evidence="11 12" key="1">
    <citation type="submission" date="2019-01" db="EMBL/GenBank/DDBJ databases">
        <title>Genome sequencing of the rare red list fungi Fomitopsis rosea.</title>
        <authorList>
            <person name="Buettner E."/>
            <person name="Kellner H."/>
        </authorList>
    </citation>
    <scope>NUCLEOTIDE SEQUENCE [LARGE SCALE GENOMIC DNA]</scope>
    <source>
        <strain evidence="11 12">DSM 105464</strain>
    </source>
</reference>
<feature type="compositionally biased region" description="Polar residues" evidence="9">
    <location>
        <begin position="305"/>
        <end position="321"/>
    </location>
</feature>